<dbReference type="CDD" id="cd01081">
    <property type="entry name" value="Aldose_epim"/>
    <property type="match status" value="1"/>
</dbReference>
<dbReference type="GO" id="GO:0030246">
    <property type="term" value="F:carbohydrate binding"/>
    <property type="evidence" value="ECO:0007669"/>
    <property type="project" value="InterPro"/>
</dbReference>
<evidence type="ECO:0000256" key="2">
    <source>
        <dbReference type="ARBA" id="ARBA00011245"/>
    </source>
</evidence>
<keyword evidence="3" id="KW-0106">Calcium</keyword>
<comment type="caution">
    <text evidence="4">The sequence shown here is derived from an EMBL/GenBank/DDBJ whole genome shotgun (WGS) entry which is preliminary data.</text>
</comment>
<protein>
    <submittedName>
        <fullName evidence="4">Aldose epimerase</fullName>
    </submittedName>
</protein>
<dbReference type="EMBL" id="BKAU01000002">
    <property type="protein sequence ID" value="GEP96495.1"/>
    <property type="molecule type" value="Genomic_DNA"/>
</dbReference>
<evidence type="ECO:0000313" key="4">
    <source>
        <dbReference type="EMBL" id="GEP96495.1"/>
    </source>
</evidence>
<dbReference type="GO" id="GO:0004034">
    <property type="term" value="F:aldose 1-epimerase activity"/>
    <property type="evidence" value="ECO:0007669"/>
    <property type="project" value="TreeGrafter"/>
</dbReference>
<comment type="cofactor">
    <cofactor evidence="1">
        <name>Ca(2+)</name>
        <dbReference type="ChEBI" id="CHEBI:29108"/>
    </cofactor>
</comment>
<sequence length="309" mass="34198">MAFSIARQQQNGFDTIELKDSTGTRVAVIPGLGASLHVFEVGGLNVIDNYPDINAFRAEVNDSFKSVKLSPFACRINDSAYTWEQKKHTIAKSSIHGLLYDVAFEVTDESADEEAASITLAHQYKGADPGYPFAYTCNVQYRLLPGNMLEVITTVINQDEHTIPVMDGWHPYFSTGTPVDRLELQFSSKEIVEFDERLLPTGKLLPYTTFAQPKSMAGVELDNSFLLDFTQPSPLCTLRDPEKGISIEFYPDPHYPVLQVYTPPHRGSVAIENLSGAPDAFNNGIGLVQLEAGQSARFTTTIRVKQDQA</sequence>
<reference evidence="4 5" key="1">
    <citation type="submission" date="2019-07" db="EMBL/GenBank/DDBJ databases">
        <title>Whole genome shotgun sequence of Chitinophaga cymbidii NBRC 109752.</title>
        <authorList>
            <person name="Hosoyama A."/>
            <person name="Uohara A."/>
            <person name="Ohji S."/>
            <person name="Ichikawa N."/>
        </authorList>
    </citation>
    <scope>NUCLEOTIDE SEQUENCE [LARGE SCALE GENOMIC DNA]</scope>
    <source>
        <strain evidence="4 5">NBRC 109752</strain>
    </source>
</reference>
<evidence type="ECO:0000256" key="1">
    <source>
        <dbReference type="ARBA" id="ARBA00001913"/>
    </source>
</evidence>
<dbReference type="GO" id="GO:0006006">
    <property type="term" value="P:glucose metabolic process"/>
    <property type="evidence" value="ECO:0007669"/>
    <property type="project" value="TreeGrafter"/>
</dbReference>
<dbReference type="PANTHER" id="PTHR10091">
    <property type="entry name" value="ALDOSE-1-EPIMERASE"/>
    <property type="match status" value="1"/>
</dbReference>
<accession>A0A512RLA8</accession>
<name>A0A512RLA8_9BACT</name>
<keyword evidence="5" id="KW-1185">Reference proteome</keyword>
<dbReference type="PANTHER" id="PTHR10091:SF0">
    <property type="entry name" value="GALACTOSE MUTAROTASE"/>
    <property type="match status" value="1"/>
</dbReference>
<dbReference type="InterPro" id="IPR008183">
    <property type="entry name" value="Aldose_1/G6P_1-epimerase"/>
</dbReference>
<dbReference type="Proteomes" id="UP000321436">
    <property type="component" value="Unassembled WGS sequence"/>
</dbReference>
<dbReference type="InterPro" id="IPR011013">
    <property type="entry name" value="Gal_mutarotase_sf_dom"/>
</dbReference>
<dbReference type="InterPro" id="IPR014718">
    <property type="entry name" value="GH-type_carb-bd"/>
</dbReference>
<gene>
    <name evidence="4" type="ORF">CCY01nite_27550</name>
</gene>
<organism evidence="4 5">
    <name type="scientific">Chitinophaga cymbidii</name>
    <dbReference type="NCBI Taxonomy" id="1096750"/>
    <lineage>
        <taxon>Bacteria</taxon>
        <taxon>Pseudomonadati</taxon>
        <taxon>Bacteroidota</taxon>
        <taxon>Chitinophagia</taxon>
        <taxon>Chitinophagales</taxon>
        <taxon>Chitinophagaceae</taxon>
        <taxon>Chitinophaga</taxon>
    </lineage>
</organism>
<dbReference type="Pfam" id="PF01263">
    <property type="entry name" value="Aldose_epim"/>
    <property type="match status" value="1"/>
</dbReference>
<comment type="subunit">
    <text evidence="2">Monomer.</text>
</comment>
<dbReference type="GO" id="GO:0033499">
    <property type="term" value="P:galactose catabolic process via UDP-galactose, Leloir pathway"/>
    <property type="evidence" value="ECO:0007669"/>
    <property type="project" value="TreeGrafter"/>
</dbReference>
<evidence type="ECO:0000313" key="5">
    <source>
        <dbReference type="Proteomes" id="UP000321436"/>
    </source>
</evidence>
<evidence type="ECO:0000256" key="3">
    <source>
        <dbReference type="ARBA" id="ARBA00022837"/>
    </source>
</evidence>
<dbReference type="AlphaFoldDB" id="A0A512RLA8"/>
<dbReference type="RefSeq" id="WP_186831047.1">
    <property type="nucleotide sequence ID" value="NZ_BKAU01000002.1"/>
</dbReference>
<proteinExistence type="predicted"/>
<dbReference type="Gene3D" id="2.70.98.10">
    <property type="match status" value="1"/>
</dbReference>
<dbReference type="SUPFAM" id="SSF74650">
    <property type="entry name" value="Galactose mutarotase-like"/>
    <property type="match status" value="1"/>
</dbReference>